<dbReference type="PIRSF" id="PIRSF001273">
    <property type="entry name" value="CDH"/>
    <property type="match status" value="1"/>
</dbReference>
<dbReference type="GO" id="GO:0005886">
    <property type="term" value="C:plasma membrane"/>
    <property type="evidence" value="ECO:0007669"/>
    <property type="project" value="UniProtKB-SubCell"/>
</dbReference>
<dbReference type="GO" id="GO:0008654">
    <property type="term" value="P:phospholipid biosynthetic process"/>
    <property type="evidence" value="ECO:0007669"/>
    <property type="project" value="UniProtKB-KW"/>
</dbReference>
<evidence type="ECO:0000256" key="4">
    <source>
        <dbReference type="ARBA" id="ARBA00005189"/>
    </source>
</evidence>
<keyword evidence="13" id="KW-0443">Lipid metabolism</keyword>
<dbReference type="EC" id="3.6.1.26" evidence="6"/>
<keyword evidence="20" id="KW-1185">Reference proteome</keyword>
<dbReference type="Pfam" id="PF02611">
    <property type="entry name" value="CDH"/>
    <property type="match status" value="1"/>
</dbReference>
<keyword evidence="11" id="KW-0378">Hydrolase</keyword>
<evidence type="ECO:0000313" key="20">
    <source>
        <dbReference type="Proteomes" id="UP000585665"/>
    </source>
</evidence>
<keyword evidence="9" id="KW-0444">Lipid biosynthesis</keyword>
<evidence type="ECO:0000256" key="13">
    <source>
        <dbReference type="ARBA" id="ARBA00023098"/>
    </source>
</evidence>
<comment type="subcellular location">
    <subcellularLocation>
        <location evidence="2">Cell membrane</location>
        <topology evidence="2">Single-pass membrane protein</topology>
    </subcellularLocation>
</comment>
<dbReference type="GO" id="GO:0046342">
    <property type="term" value="P:CDP-diacylglycerol catabolic process"/>
    <property type="evidence" value="ECO:0007669"/>
    <property type="project" value="UniProtKB-UniPathway"/>
</dbReference>
<comment type="catalytic activity">
    <reaction evidence="1">
        <text>a CDP-1,2-diacyl-sn-glycerol + H2O = a 1,2-diacyl-sn-glycero-3-phosphate + CMP + 2 H(+)</text>
        <dbReference type="Rhea" id="RHEA:15221"/>
        <dbReference type="ChEBI" id="CHEBI:15377"/>
        <dbReference type="ChEBI" id="CHEBI:15378"/>
        <dbReference type="ChEBI" id="CHEBI:58332"/>
        <dbReference type="ChEBI" id="CHEBI:58608"/>
        <dbReference type="ChEBI" id="CHEBI:60377"/>
        <dbReference type="EC" id="3.6.1.26"/>
    </reaction>
</comment>
<evidence type="ECO:0000256" key="12">
    <source>
        <dbReference type="ARBA" id="ARBA00022989"/>
    </source>
</evidence>
<reference evidence="19 20" key="1">
    <citation type="submission" date="2020-06" db="EMBL/GenBank/DDBJ databases">
        <title>Description of novel acetic acid bacteria.</title>
        <authorList>
            <person name="Sombolestani A."/>
        </authorList>
    </citation>
    <scope>NUCLEOTIDE SEQUENCE [LARGE SCALE GENOMIC DNA]</scope>
    <source>
        <strain evidence="19 20">LMG 27010</strain>
    </source>
</reference>
<evidence type="ECO:0000256" key="8">
    <source>
        <dbReference type="ARBA" id="ARBA00022475"/>
    </source>
</evidence>
<evidence type="ECO:0000256" key="17">
    <source>
        <dbReference type="ARBA" id="ARBA00032888"/>
    </source>
</evidence>
<evidence type="ECO:0000256" key="11">
    <source>
        <dbReference type="ARBA" id="ARBA00022801"/>
    </source>
</evidence>
<evidence type="ECO:0000256" key="1">
    <source>
        <dbReference type="ARBA" id="ARBA00001007"/>
    </source>
</evidence>
<evidence type="ECO:0000256" key="14">
    <source>
        <dbReference type="ARBA" id="ARBA00023136"/>
    </source>
</evidence>
<sequence>MRASVIRPVFGAAFVALLIGLPRPASTHNPDRLWQIVDGQCRVAHDRTGQPTPCTVYDADRGYAVLKDIEGRGQYLLIPTARTSGIEAEPLLAAHTPNYFALAWAQRARVGEAYGVMLPDDDLALAINSAQGRTQNQLHIHLDCIRPEIKTALFFMRRAIGRAWTPLPTPLAGHAYRAIRMDGTSFDNVWPFRVLAASLPDAAHDMGRHTLVVVPENFPEGRGFVVLDDVVDPLHHDFASGEELQDHDCRIIPMDLRVRTR</sequence>
<dbReference type="InterPro" id="IPR036265">
    <property type="entry name" value="HIT-like_sf"/>
</dbReference>
<dbReference type="GO" id="GO:0008715">
    <property type="term" value="F:CDP-diacylglycerol diphosphatase activity"/>
    <property type="evidence" value="ECO:0007669"/>
    <property type="project" value="UniProtKB-EC"/>
</dbReference>
<dbReference type="InterPro" id="IPR003763">
    <property type="entry name" value="CDP-diacylglyc_Pase"/>
</dbReference>
<name>A0A850PE47_9PROT</name>
<evidence type="ECO:0000256" key="15">
    <source>
        <dbReference type="ARBA" id="ARBA00023209"/>
    </source>
</evidence>
<evidence type="ECO:0000256" key="6">
    <source>
        <dbReference type="ARBA" id="ARBA00012375"/>
    </source>
</evidence>
<keyword evidence="8" id="KW-1003">Cell membrane</keyword>
<dbReference type="SUPFAM" id="SSF54197">
    <property type="entry name" value="HIT-like"/>
    <property type="match status" value="1"/>
</dbReference>
<evidence type="ECO:0000256" key="10">
    <source>
        <dbReference type="ARBA" id="ARBA00022692"/>
    </source>
</evidence>
<gene>
    <name evidence="19" type="ORF">HUK82_08165</name>
</gene>
<comment type="similarity">
    <text evidence="5">Belongs to the Cdh family.</text>
</comment>
<evidence type="ECO:0000256" key="2">
    <source>
        <dbReference type="ARBA" id="ARBA00004162"/>
    </source>
</evidence>
<dbReference type="Proteomes" id="UP000585665">
    <property type="component" value="Unassembled WGS sequence"/>
</dbReference>
<keyword evidence="16" id="KW-1208">Phospholipid metabolism</keyword>
<evidence type="ECO:0000256" key="18">
    <source>
        <dbReference type="ARBA" id="ARBA00032892"/>
    </source>
</evidence>
<evidence type="ECO:0000256" key="7">
    <source>
        <dbReference type="ARBA" id="ARBA00019608"/>
    </source>
</evidence>
<evidence type="ECO:0000313" key="19">
    <source>
        <dbReference type="EMBL" id="NVN40536.1"/>
    </source>
</evidence>
<dbReference type="RefSeq" id="WP_176613496.1">
    <property type="nucleotide sequence ID" value="NZ_JABXXR010000049.1"/>
</dbReference>
<comment type="caution">
    <text evidence="19">The sequence shown here is derived from an EMBL/GenBank/DDBJ whole genome shotgun (WGS) entry which is preliminary data.</text>
</comment>
<protein>
    <recommendedName>
        <fullName evidence="7">CDP-diacylglycerol pyrophosphatase</fullName>
        <ecNumber evidence="6">3.6.1.26</ecNumber>
    </recommendedName>
    <alternativeName>
        <fullName evidence="17">CDP-diacylglycerol phosphatidylhydrolase</fullName>
    </alternativeName>
    <alternativeName>
        <fullName evidence="18">CDP-diglyceride hydrolase</fullName>
    </alternativeName>
</protein>
<dbReference type="Gene3D" id="3.30.428.30">
    <property type="entry name" value="HIT family - CDH-like"/>
    <property type="match status" value="1"/>
</dbReference>
<evidence type="ECO:0000256" key="16">
    <source>
        <dbReference type="ARBA" id="ARBA00023264"/>
    </source>
</evidence>
<organism evidence="19 20">
    <name type="scientific">Ameyamaea chiangmaiensis</name>
    <dbReference type="NCBI Taxonomy" id="442969"/>
    <lineage>
        <taxon>Bacteria</taxon>
        <taxon>Pseudomonadati</taxon>
        <taxon>Pseudomonadota</taxon>
        <taxon>Alphaproteobacteria</taxon>
        <taxon>Acetobacterales</taxon>
        <taxon>Acetobacteraceae</taxon>
        <taxon>Ameyamaea</taxon>
    </lineage>
</organism>
<keyword evidence="14" id="KW-0472">Membrane</keyword>
<evidence type="ECO:0000256" key="9">
    <source>
        <dbReference type="ARBA" id="ARBA00022516"/>
    </source>
</evidence>
<keyword evidence="12" id="KW-1133">Transmembrane helix</keyword>
<dbReference type="AlphaFoldDB" id="A0A850PE47"/>
<keyword evidence="15" id="KW-0594">Phospholipid biosynthesis</keyword>
<keyword evidence="10" id="KW-0812">Transmembrane</keyword>
<dbReference type="EMBL" id="JABXXR010000049">
    <property type="protein sequence ID" value="NVN40536.1"/>
    <property type="molecule type" value="Genomic_DNA"/>
</dbReference>
<evidence type="ECO:0000256" key="3">
    <source>
        <dbReference type="ARBA" id="ARBA00004927"/>
    </source>
</evidence>
<dbReference type="UniPathway" id="UPA00609">
    <property type="reaction ID" value="UER00664"/>
</dbReference>
<comment type="pathway">
    <text evidence="4">Lipid metabolism.</text>
</comment>
<proteinExistence type="inferred from homology"/>
<evidence type="ECO:0000256" key="5">
    <source>
        <dbReference type="ARBA" id="ARBA00006435"/>
    </source>
</evidence>
<accession>A0A850PE47</accession>
<comment type="pathway">
    <text evidence="3">Phospholipid metabolism; CDP-diacylglycerol degradation; phosphatidate from CDP-diacylglycerol: step 1/1.</text>
</comment>